<gene>
    <name evidence="4" type="ORF">DGYR_LOCUS9681</name>
</gene>
<dbReference type="InterPro" id="IPR004114">
    <property type="entry name" value="THUMP_dom"/>
</dbReference>
<dbReference type="AlphaFoldDB" id="A0A7I8W4R3"/>
<feature type="region of interest" description="Disordered" evidence="2">
    <location>
        <begin position="63"/>
        <end position="86"/>
    </location>
</feature>
<dbReference type="EMBL" id="CAJFCJ010000015">
    <property type="protein sequence ID" value="CAD5121773.1"/>
    <property type="molecule type" value="Genomic_DNA"/>
</dbReference>
<dbReference type="PANTHER" id="PTHR13452">
    <property type="entry name" value="THUMP DOMAIN CONTAINING PROTEIN 1-RELATED"/>
    <property type="match status" value="1"/>
</dbReference>
<dbReference type="Gene3D" id="3.30.2300.10">
    <property type="entry name" value="THUMP superfamily"/>
    <property type="match status" value="1"/>
</dbReference>
<dbReference type="GO" id="GO:0006400">
    <property type="term" value="P:tRNA modification"/>
    <property type="evidence" value="ECO:0007669"/>
    <property type="project" value="InterPro"/>
</dbReference>
<dbReference type="GO" id="GO:0003723">
    <property type="term" value="F:RNA binding"/>
    <property type="evidence" value="ECO:0007669"/>
    <property type="project" value="UniProtKB-UniRule"/>
</dbReference>
<dbReference type="SUPFAM" id="SSF143437">
    <property type="entry name" value="THUMP domain-like"/>
    <property type="match status" value="1"/>
</dbReference>
<organism evidence="4 5">
    <name type="scientific">Dimorphilus gyrociliatus</name>
    <dbReference type="NCBI Taxonomy" id="2664684"/>
    <lineage>
        <taxon>Eukaryota</taxon>
        <taxon>Metazoa</taxon>
        <taxon>Spiralia</taxon>
        <taxon>Lophotrochozoa</taxon>
        <taxon>Annelida</taxon>
        <taxon>Polychaeta</taxon>
        <taxon>Polychaeta incertae sedis</taxon>
        <taxon>Dinophilidae</taxon>
        <taxon>Dimorphilus</taxon>
    </lineage>
</organism>
<dbReference type="OrthoDB" id="367221at2759"/>
<keyword evidence="1" id="KW-0694">RNA-binding</keyword>
<name>A0A7I8W4R3_9ANNE</name>
<comment type="caution">
    <text evidence="4">The sequence shown here is derived from an EMBL/GenBank/DDBJ whole genome shotgun (WGS) entry which is preliminary data.</text>
</comment>
<evidence type="ECO:0000256" key="1">
    <source>
        <dbReference type="PROSITE-ProRule" id="PRU00529"/>
    </source>
</evidence>
<feature type="domain" description="THUMP" evidence="3">
    <location>
        <begin position="133"/>
        <end position="239"/>
    </location>
</feature>
<dbReference type="SMART" id="SM00981">
    <property type="entry name" value="THUMP"/>
    <property type="match status" value="1"/>
</dbReference>
<dbReference type="Pfam" id="PF02926">
    <property type="entry name" value="THUMP"/>
    <property type="match status" value="1"/>
</dbReference>
<evidence type="ECO:0000313" key="5">
    <source>
        <dbReference type="Proteomes" id="UP000549394"/>
    </source>
</evidence>
<proteinExistence type="predicted"/>
<accession>A0A7I8W4R3</accession>
<feature type="compositionally biased region" description="Acidic residues" evidence="2">
    <location>
        <begin position="71"/>
        <end position="86"/>
    </location>
</feature>
<evidence type="ECO:0000259" key="3">
    <source>
        <dbReference type="PROSITE" id="PS51165"/>
    </source>
</evidence>
<dbReference type="PANTHER" id="PTHR13452:SF10">
    <property type="entry name" value="THUMP DOMAIN-CONTAINING PROTEIN 1"/>
    <property type="match status" value="1"/>
</dbReference>
<dbReference type="InterPro" id="IPR040183">
    <property type="entry name" value="THUMPD1-like"/>
</dbReference>
<evidence type="ECO:0000313" key="4">
    <source>
        <dbReference type="EMBL" id="CAD5121773.1"/>
    </source>
</evidence>
<keyword evidence="5" id="KW-1185">Reference proteome</keyword>
<evidence type="ECO:0000256" key="2">
    <source>
        <dbReference type="SAM" id="MobiDB-lite"/>
    </source>
</evidence>
<protein>
    <submittedName>
        <fullName evidence="4">DgyrCDS10250</fullName>
    </submittedName>
</protein>
<dbReference type="Proteomes" id="UP000549394">
    <property type="component" value="Unassembled WGS sequence"/>
</dbReference>
<dbReference type="CDD" id="cd11717">
    <property type="entry name" value="THUMP_THUMPD1_like"/>
    <property type="match status" value="1"/>
</dbReference>
<reference evidence="4 5" key="1">
    <citation type="submission" date="2020-08" db="EMBL/GenBank/DDBJ databases">
        <authorList>
            <person name="Hejnol A."/>
        </authorList>
    </citation>
    <scope>NUCLEOTIDE SEQUENCE [LARGE SCALE GENOMIC DNA]</scope>
</reference>
<sequence>MSDNKAAKRGKKRPKSYYIKCSKQGKQSRIDYTLKSGIKGFFITHNRREREALREGYGFLNDAADNLYGPEDPEESGSEEEEEEDIEKAIAKEIDGLKEKKERRFQKIDCGANNCLFVRTTLEEPNTICQKVFENTENKPCKFVMRFLPVLLTTAATDSEIKKGAENVLEKYFKQDDGVTYSIVFKSRNNSKIGRSFILDAITEVVKGFNSSNKVDLNAPKYAILINIIKEYVVSKVNNS</sequence>
<dbReference type="PROSITE" id="PS51165">
    <property type="entry name" value="THUMP"/>
    <property type="match status" value="1"/>
</dbReference>